<dbReference type="InParanoid" id="A0A369J593"/>
<organism evidence="1 2">
    <name type="scientific">Hypsizygus marmoreus</name>
    <name type="common">White beech mushroom</name>
    <name type="synonym">Agaricus marmoreus</name>
    <dbReference type="NCBI Taxonomy" id="39966"/>
    <lineage>
        <taxon>Eukaryota</taxon>
        <taxon>Fungi</taxon>
        <taxon>Dikarya</taxon>
        <taxon>Basidiomycota</taxon>
        <taxon>Agaricomycotina</taxon>
        <taxon>Agaricomycetes</taxon>
        <taxon>Agaricomycetidae</taxon>
        <taxon>Agaricales</taxon>
        <taxon>Tricholomatineae</taxon>
        <taxon>Lyophyllaceae</taxon>
        <taxon>Hypsizygus</taxon>
    </lineage>
</organism>
<evidence type="ECO:0000313" key="2">
    <source>
        <dbReference type="Proteomes" id="UP000076154"/>
    </source>
</evidence>
<comment type="caution">
    <text evidence="1">The sequence shown here is derived from an EMBL/GenBank/DDBJ whole genome shotgun (WGS) entry which is preliminary data.</text>
</comment>
<name>A0A369J593_HYPMA</name>
<accession>A0A369J593</accession>
<sequence>MTNLKPMYSSSSLIELPPIHLLPAIAPALPPDPSIPAHTSPPCAHTHRRLRRTLYHSSSPSTAPRLIPFVYALAGSFVHVHDPGPFELRLRSTYQFTHHHIIPSSHSPSCPWTTFEFRSSKGVGWNLEWRGRVGGENALRGGYGGKRDLGDDKGKHEVVSTWAPHIYSSLHQPPDEHHRHIYTPLPPHPLRSDPHYPASEPGHMLHTHTRSAEISGEEAKGEWEDVPAFLLPPSLSGGIGVLDISDHRICSSDEAS</sequence>
<dbReference type="Proteomes" id="UP000076154">
    <property type="component" value="Unassembled WGS sequence"/>
</dbReference>
<proteinExistence type="predicted"/>
<protein>
    <submittedName>
        <fullName evidence="1">Uncharacterized protein</fullName>
    </submittedName>
</protein>
<keyword evidence="2" id="KW-1185">Reference proteome</keyword>
<gene>
    <name evidence="1" type="ORF">Hypma_002009</name>
</gene>
<dbReference type="AlphaFoldDB" id="A0A369J593"/>
<dbReference type="EMBL" id="LUEZ02000113">
    <property type="protein sequence ID" value="RDB17209.1"/>
    <property type="molecule type" value="Genomic_DNA"/>
</dbReference>
<reference evidence="1" key="1">
    <citation type="submission" date="2018-04" db="EMBL/GenBank/DDBJ databases">
        <title>Whole genome sequencing of Hypsizygus marmoreus.</title>
        <authorList>
            <person name="Choi I.-G."/>
            <person name="Min B."/>
            <person name="Kim J.-G."/>
            <person name="Kim S."/>
            <person name="Oh Y.-L."/>
            <person name="Kong W.-S."/>
            <person name="Park H."/>
            <person name="Jeong J."/>
            <person name="Song E.-S."/>
        </authorList>
    </citation>
    <scope>NUCLEOTIDE SEQUENCE [LARGE SCALE GENOMIC DNA]</scope>
    <source>
        <strain evidence="1">51987-8</strain>
    </source>
</reference>
<evidence type="ECO:0000313" key="1">
    <source>
        <dbReference type="EMBL" id="RDB17209.1"/>
    </source>
</evidence>